<proteinExistence type="predicted"/>
<dbReference type="Gene3D" id="3.30.40.220">
    <property type="match status" value="1"/>
</dbReference>
<accession>A0A1J0GV59</accession>
<protein>
    <submittedName>
        <fullName evidence="1">Srd postulated decoy protein</fullName>
    </submittedName>
</protein>
<gene>
    <name evidence="1" type="ORF">vBVspPpVa5_0070</name>
</gene>
<name>A0A1J0GV59_9CAUD</name>
<keyword evidence="2" id="KW-1185">Reference proteome</keyword>
<sequence>MVNQEINLSKKYVSKAGNAKQAGHDFELMFPQFKRMRMRKTCALTGLPMTVETPTVDRIDNSKGYLPENSAGVRHDINQLKGRMEQLVSTTDDVEWTHILRMVERTIKSIKEQEHGTTHNNC</sequence>
<evidence type="ECO:0000313" key="1">
    <source>
        <dbReference type="EMBL" id="APC46065.1"/>
    </source>
</evidence>
<organism evidence="1 2">
    <name type="scientific">Vibrio phage vB_VspP_pVa5</name>
    <dbReference type="NCBI Taxonomy" id="1913109"/>
    <lineage>
        <taxon>Viruses</taxon>
        <taxon>Duplodnaviria</taxon>
        <taxon>Heunggongvirae</taxon>
        <taxon>Uroviricota</taxon>
        <taxon>Caudoviricetes</taxon>
        <taxon>Schitoviridae</taxon>
        <taxon>Pontosvirinae</taxon>
        <taxon>Galateavirus</taxon>
        <taxon>Galateavirus PVA5</taxon>
    </lineage>
</organism>
<dbReference type="EMBL" id="KX889068">
    <property type="protein sequence ID" value="APC46065.1"/>
    <property type="molecule type" value="Genomic_DNA"/>
</dbReference>
<evidence type="ECO:0000313" key="2">
    <source>
        <dbReference type="Proteomes" id="UP000225978"/>
    </source>
</evidence>
<dbReference type="Proteomes" id="UP000225978">
    <property type="component" value="Segment"/>
</dbReference>
<reference evidence="1 2" key="1">
    <citation type="journal article" date="2017" name="Viruses">
        <title>Stumbling across the Same Phage: Comparative Genomics of Widespread Temperate Phages Infecting the Fish Pathogen Vibrio anguillarum.</title>
        <authorList>
            <person name="Kalatzis P.G."/>
            <person name="Rorbo N.I."/>
            <person name="Castillo D."/>
            <person name="Mauritzen J.J."/>
            <person name="Jorgensen J."/>
            <person name="Kokkari C."/>
            <person name="Zhang F."/>
            <person name="Katharios P."/>
            <person name="Middelboe M."/>
        </authorList>
    </citation>
    <scope>NUCLEOTIDE SEQUENCE [LARGE SCALE GENOMIC DNA]</scope>
</reference>